<dbReference type="Proteomes" id="UP001056120">
    <property type="component" value="Linkage Group LG20"/>
</dbReference>
<evidence type="ECO:0000313" key="2">
    <source>
        <dbReference type="Proteomes" id="UP001056120"/>
    </source>
</evidence>
<evidence type="ECO:0000313" key="1">
    <source>
        <dbReference type="EMBL" id="KAI3741113.1"/>
    </source>
</evidence>
<dbReference type="EMBL" id="CM042037">
    <property type="protein sequence ID" value="KAI3741113.1"/>
    <property type="molecule type" value="Genomic_DNA"/>
</dbReference>
<name>A0ACB9D3B8_9ASTR</name>
<protein>
    <submittedName>
        <fullName evidence="1">Uncharacterized protein</fullName>
    </submittedName>
</protein>
<comment type="caution">
    <text evidence="1">The sequence shown here is derived from an EMBL/GenBank/DDBJ whole genome shotgun (WGS) entry which is preliminary data.</text>
</comment>
<proteinExistence type="predicted"/>
<organism evidence="1 2">
    <name type="scientific">Smallanthus sonchifolius</name>
    <dbReference type="NCBI Taxonomy" id="185202"/>
    <lineage>
        <taxon>Eukaryota</taxon>
        <taxon>Viridiplantae</taxon>
        <taxon>Streptophyta</taxon>
        <taxon>Embryophyta</taxon>
        <taxon>Tracheophyta</taxon>
        <taxon>Spermatophyta</taxon>
        <taxon>Magnoliopsida</taxon>
        <taxon>eudicotyledons</taxon>
        <taxon>Gunneridae</taxon>
        <taxon>Pentapetalae</taxon>
        <taxon>asterids</taxon>
        <taxon>campanulids</taxon>
        <taxon>Asterales</taxon>
        <taxon>Asteraceae</taxon>
        <taxon>Asteroideae</taxon>
        <taxon>Heliantheae alliance</taxon>
        <taxon>Millerieae</taxon>
        <taxon>Smallanthus</taxon>
    </lineage>
</organism>
<reference evidence="1 2" key="2">
    <citation type="journal article" date="2022" name="Mol. Ecol. Resour.">
        <title>The genomes of chicory, endive, great burdock and yacon provide insights into Asteraceae paleo-polyploidization history and plant inulin production.</title>
        <authorList>
            <person name="Fan W."/>
            <person name="Wang S."/>
            <person name="Wang H."/>
            <person name="Wang A."/>
            <person name="Jiang F."/>
            <person name="Liu H."/>
            <person name="Zhao H."/>
            <person name="Xu D."/>
            <person name="Zhang Y."/>
        </authorList>
    </citation>
    <scope>NUCLEOTIDE SEQUENCE [LARGE SCALE GENOMIC DNA]</scope>
    <source>
        <strain evidence="2">cv. Yunnan</strain>
        <tissue evidence="1">Leaves</tissue>
    </source>
</reference>
<accession>A0ACB9D3B8</accession>
<keyword evidence="2" id="KW-1185">Reference proteome</keyword>
<sequence>MDGEQQQIVPYTHQLLPDYVDTLEPGYCFRPTDSELIVYYLKRKIELGEQPKGRLYEVNVYDHHPKQLTGCYASCDDIWYFFTMREAKYTKGTRVNRRTKNFGFWRSVKDATVYDFVTRRVVGKKRSLAFHNENNHKTSWLMHEYTYNGYGTHVNKLTDWVLCKIYKKESTRTVNNNDNQTDQQVQNAMNQGVVIPQQNELHDDQPPPAQRRRVSVNQHHETNHHLGKNINPTPITMQPLATFQDPNQVQSFFGSSTCEHYLNQSKSTSTNGSRFLSGASSSSSVCPTLVTSREIVEQQVHNTYHEDSETLVNMQSCYNGSMDAADWEPHDYEAILSLLDEDDQTDFTSFDELMKTLP</sequence>
<gene>
    <name evidence="1" type="ORF">L1987_58780</name>
</gene>
<reference evidence="2" key="1">
    <citation type="journal article" date="2022" name="Mol. Ecol. Resour.">
        <title>The genomes of chicory, endive, great burdock and yacon provide insights into Asteraceae palaeo-polyploidization history and plant inulin production.</title>
        <authorList>
            <person name="Fan W."/>
            <person name="Wang S."/>
            <person name="Wang H."/>
            <person name="Wang A."/>
            <person name="Jiang F."/>
            <person name="Liu H."/>
            <person name="Zhao H."/>
            <person name="Xu D."/>
            <person name="Zhang Y."/>
        </authorList>
    </citation>
    <scope>NUCLEOTIDE SEQUENCE [LARGE SCALE GENOMIC DNA]</scope>
    <source>
        <strain evidence="2">cv. Yunnan</strain>
    </source>
</reference>